<dbReference type="AlphaFoldDB" id="A0AAW0GJ54"/>
<feature type="compositionally biased region" description="Low complexity" evidence="1">
    <location>
        <begin position="186"/>
        <end position="195"/>
    </location>
</feature>
<keyword evidence="4" id="KW-1185">Reference proteome</keyword>
<dbReference type="PANTHER" id="PTHR28229">
    <property type="entry name" value="TRANSLOCATION PROTEIN SEC66"/>
    <property type="match status" value="1"/>
</dbReference>
<organism evidence="3 4">
    <name type="scientific">Cerrena zonata</name>
    <dbReference type="NCBI Taxonomy" id="2478898"/>
    <lineage>
        <taxon>Eukaryota</taxon>
        <taxon>Fungi</taxon>
        <taxon>Dikarya</taxon>
        <taxon>Basidiomycota</taxon>
        <taxon>Agaricomycotina</taxon>
        <taxon>Agaricomycetes</taxon>
        <taxon>Polyporales</taxon>
        <taxon>Cerrenaceae</taxon>
        <taxon>Cerrena</taxon>
    </lineage>
</organism>
<sequence length="257" mass="28143">MLGIDFKSLLAPLLYVVTVFGGLYVFSTLYKRYYANQIIEPYFPRHKERDIYVSLLQLSDPPAPEQLLKAALVRRAMTDVQRILRIREDKPVIQALLQKGSLGDDVLTSITAAEKELEAEIQEVATEANAYVEGWAQIIFQTATEMLHNEKMRSYVENLPLHRGEKELRYTVKNPPKTLPSSPAITSPTVASPTVPAVPPPTPATAKTSNGLAPPTPATPITPGSGIESAVSSDAEGPTSPSTPRTPKSAKKNKKRK</sequence>
<dbReference type="Pfam" id="PF09802">
    <property type="entry name" value="Sec66"/>
    <property type="match status" value="1"/>
</dbReference>
<dbReference type="InterPro" id="IPR018624">
    <property type="entry name" value="Sec66"/>
</dbReference>
<accession>A0AAW0GJ54</accession>
<dbReference type="EMBL" id="JASBNA010000003">
    <property type="protein sequence ID" value="KAK7693368.1"/>
    <property type="molecule type" value="Genomic_DNA"/>
</dbReference>
<proteinExistence type="predicted"/>
<evidence type="ECO:0000256" key="2">
    <source>
        <dbReference type="SAM" id="Phobius"/>
    </source>
</evidence>
<feature type="compositionally biased region" description="Low complexity" evidence="1">
    <location>
        <begin position="238"/>
        <end position="247"/>
    </location>
</feature>
<protein>
    <recommendedName>
        <fullName evidence="5">Translocation protein sec66</fullName>
    </recommendedName>
</protein>
<evidence type="ECO:0000256" key="1">
    <source>
        <dbReference type="SAM" id="MobiDB-lite"/>
    </source>
</evidence>
<evidence type="ECO:0008006" key="5">
    <source>
        <dbReference type="Google" id="ProtNLM"/>
    </source>
</evidence>
<dbReference type="GO" id="GO:0031207">
    <property type="term" value="C:Sec62/Sec63 complex"/>
    <property type="evidence" value="ECO:0007669"/>
    <property type="project" value="InterPro"/>
</dbReference>
<evidence type="ECO:0000313" key="3">
    <source>
        <dbReference type="EMBL" id="KAK7693368.1"/>
    </source>
</evidence>
<keyword evidence="2" id="KW-1133">Transmembrane helix</keyword>
<dbReference type="Proteomes" id="UP001385951">
    <property type="component" value="Unassembled WGS sequence"/>
</dbReference>
<feature type="region of interest" description="Disordered" evidence="1">
    <location>
        <begin position="172"/>
        <end position="257"/>
    </location>
</feature>
<name>A0AAW0GJ54_9APHY</name>
<evidence type="ECO:0000313" key="4">
    <source>
        <dbReference type="Proteomes" id="UP001385951"/>
    </source>
</evidence>
<reference evidence="3 4" key="1">
    <citation type="submission" date="2022-09" db="EMBL/GenBank/DDBJ databases">
        <authorList>
            <person name="Palmer J.M."/>
        </authorList>
    </citation>
    <scope>NUCLEOTIDE SEQUENCE [LARGE SCALE GENOMIC DNA]</scope>
    <source>
        <strain evidence="3 4">DSM 7382</strain>
    </source>
</reference>
<gene>
    <name evidence="3" type="ORF">QCA50_002936</name>
</gene>
<feature type="compositionally biased region" description="Basic residues" evidence="1">
    <location>
        <begin position="248"/>
        <end position="257"/>
    </location>
</feature>
<comment type="caution">
    <text evidence="3">The sequence shown here is derived from an EMBL/GenBank/DDBJ whole genome shotgun (WGS) entry which is preliminary data.</text>
</comment>
<dbReference type="GO" id="GO:0031204">
    <property type="term" value="P:post-translational protein targeting to membrane, translocation"/>
    <property type="evidence" value="ECO:0007669"/>
    <property type="project" value="InterPro"/>
</dbReference>
<keyword evidence="2" id="KW-0812">Transmembrane</keyword>
<dbReference type="PANTHER" id="PTHR28229:SF1">
    <property type="entry name" value="TRANSLOCATION PROTEIN SEC66"/>
    <property type="match status" value="1"/>
</dbReference>
<keyword evidence="2" id="KW-0472">Membrane</keyword>
<feature type="transmembrane region" description="Helical" evidence="2">
    <location>
        <begin position="12"/>
        <end position="30"/>
    </location>
</feature>